<feature type="region of interest" description="Disordered" evidence="2">
    <location>
        <begin position="120"/>
        <end position="155"/>
    </location>
</feature>
<dbReference type="GO" id="GO:0001664">
    <property type="term" value="F:G protein-coupled receptor binding"/>
    <property type="evidence" value="ECO:0007669"/>
    <property type="project" value="TreeGrafter"/>
</dbReference>
<protein>
    <submittedName>
        <fullName evidence="3">Uncharacterized protein</fullName>
    </submittedName>
</protein>
<evidence type="ECO:0000256" key="2">
    <source>
        <dbReference type="SAM" id="MobiDB-lite"/>
    </source>
</evidence>
<dbReference type="EMBL" id="OE001230">
    <property type="protein sequence ID" value="CAD7456308.1"/>
    <property type="molecule type" value="Genomic_DNA"/>
</dbReference>
<dbReference type="InterPro" id="IPR000698">
    <property type="entry name" value="Arrestin"/>
</dbReference>
<dbReference type="PANTHER" id="PTHR11792">
    <property type="entry name" value="ARRESTIN"/>
    <property type="match status" value="1"/>
</dbReference>
<organism evidence="3">
    <name type="scientific">Timema tahoe</name>
    <dbReference type="NCBI Taxonomy" id="61484"/>
    <lineage>
        <taxon>Eukaryota</taxon>
        <taxon>Metazoa</taxon>
        <taxon>Ecdysozoa</taxon>
        <taxon>Arthropoda</taxon>
        <taxon>Hexapoda</taxon>
        <taxon>Insecta</taxon>
        <taxon>Pterygota</taxon>
        <taxon>Neoptera</taxon>
        <taxon>Polyneoptera</taxon>
        <taxon>Phasmatodea</taxon>
        <taxon>Timematodea</taxon>
        <taxon>Timematoidea</taxon>
        <taxon>Timematidae</taxon>
        <taxon>Timema</taxon>
    </lineage>
</organism>
<dbReference type="GO" id="GO:0007165">
    <property type="term" value="P:signal transduction"/>
    <property type="evidence" value="ECO:0007669"/>
    <property type="project" value="InterPro"/>
</dbReference>
<dbReference type="InterPro" id="IPR014756">
    <property type="entry name" value="Ig_E-set"/>
</dbReference>
<evidence type="ECO:0000313" key="3">
    <source>
        <dbReference type="EMBL" id="CAD7456308.1"/>
    </source>
</evidence>
<evidence type="ECO:0000256" key="1">
    <source>
        <dbReference type="ARBA" id="ARBA00005298"/>
    </source>
</evidence>
<dbReference type="SUPFAM" id="SSF81296">
    <property type="entry name" value="E set domains"/>
    <property type="match status" value="1"/>
</dbReference>
<dbReference type="AlphaFoldDB" id="A0A7R9IDQ5"/>
<dbReference type="GO" id="GO:0002031">
    <property type="term" value="P:G protein-coupled receptor internalization"/>
    <property type="evidence" value="ECO:0007669"/>
    <property type="project" value="TreeGrafter"/>
</dbReference>
<dbReference type="InterPro" id="IPR014753">
    <property type="entry name" value="Arrestin_N"/>
</dbReference>
<gene>
    <name evidence="3" type="ORF">TTEB3V08_LOCUS4341</name>
</gene>
<reference evidence="3" key="1">
    <citation type="submission" date="2020-11" db="EMBL/GenBank/DDBJ databases">
        <authorList>
            <person name="Tran Van P."/>
        </authorList>
    </citation>
    <scope>NUCLEOTIDE SEQUENCE</scope>
</reference>
<name>A0A7R9IDQ5_9NEOP</name>
<dbReference type="PANTHER" id="PTHR11792:SF18">
    <property type="entry name" value="FI20035P1"/>
    <property type="match status" value="1"/>
</dbReference>
<accession>A0A7R9IDQ5</accession>
<dbReference type="Gene3D" id="2.60.40.840">
    <property type="match status" value="1"/>
</dbReference>
<proteinExistence type="inferred from homology"/>
<dbReference type="GO" id="GO:0005737">
    <property type="term" value="C:cytoplasm"/>
    <property type="evidence" value="ECO:0007669"/>
    <property type="project" value="TreeGrafter"/>
</dbReference>
<comment type="similarity">
    <text evidence="1">Belongs to the arrestin family.</text>
</comment>
<sequence>MCPVSTHTNDATVSSFICCFAVASQKGDGKKSPSPADDDLVSSVFKKSAPNNKLTLYLASRDLVISEKKIDKLQGVLLVDPDYLQDRKFQATLRPLSHGHSVRPSEVLYVTRKDRSTREGMDIFTPSGHGQIYPSERRKLSDLPATNPRATECNE</sequence>